<sequence length="123" mass="12865">MKLTSSSFADGEKIPTRLALAVPADPGPVTFSDNRNPQLAWIGAPDGTQSFVVTCIDHDCPSAPDDVNQPDREVPATLPRVDFTHWLLADIPASVSDIAEGSHSDGVTPRGKDAAVAPIGVHG</sequence>
<dbReference type="InterPro" id="IPR036610">
    <property type="entry name" value="PEBP-like_sf"/>
</dbReference>
<evidence type="ECO:0000313" key="2">
    <source>
        <dbReference type="EMBL" id="VAV92545.1"/>
    </source>
</evidence>
<protein>
    <submittedName>
        <fullName evidence="2">Phospholipid-binding protein</fullName>
    </submittedName>
</protein>
<dbReference type="Pfam" id="PF01161">
    <property type="entry name" value="PBP"/>
    <property type="match status" value="1"/>
</dbReference>
<dbReference type="AlphaFoldDB" id="A0A3B0SBX3"/>
<organism evidence="2">
    <name type="scientific">hydrothermal vent metagenome</name>
    <dbReference type="NCBI Taxonomy" id="652676"/>
    <lineage>
        <taxon>unclassified sequences</taxon>
        <taxon>metagenomes</taxon>
        <taxon>ecological metagenomes</taxon>
    </lineage>
</organism>
<feature type="non-terminal residue" evidence="2">
    <location>
        <position position="123"/>
    </location>
</feature>
<gene>
    <name evidence="2" type="ORF">MNBD_ACTINO02-4</name>
</gene>
<feature type="region of interest" description="Disordered" evidence="1">
    <location>
        <begin position="100"/>
        <end position="123"/>
    </location>
</feature>
<dbReference type="Gene3D" id="3.90.280.10">
    <property type="entry name" value="PEBP-like"/>
    <property type="match status" value="1"/>
</dbReference>
<dbReference type="SUPFAM" id="SSF49777">
    <property type="entry name" value="PEBP-like"/>
    <property type="match status" value="1"/>
</dbReference>
<dbReference type="InterPro" id="IPR008914">
    <property type="entry name" value="PEBP"/>
</dbReference>
<proteinExistence type="predicted"/>
<reference evidence="2" key="1">
    <citation type="submission" date="2018-06" db="EMBL/GenBank/DDBJ databases">
        <authorList>
            <person name="Zhirakovskaya E."/>
        </authorList>
    </citation>
    <scope>NUCLEOTIDE SEQUENCE</scope>
</reference>
<dbReference type="EMBL" id="UOEK01000028">
    <property type="protein sequence ID" value="VAV92545.1"/>
    <property type="molecule type" value="Genomic_DNA"/>
</dbReference>
<evidence type="ECO:0000256" key="1">
    <source>
        <dbReference type="SAM" id="MobiDB-lite"/>
    </source>
</evidence>
<name>A0A3B0SBX3_9ZZZZ</name>
<accession>A0A3B0SBX3</accession>